<dbReference type="InterPro" id="IPR019251">
    <property type="entry name" value="DUF2231_TM"/>
</dbReference>
<feature type="transmembrane region" description="Helical" evidence="1">
    <location>
        <begin position="54"/>
        <end position="78"/>
    </location>
</feature>
<feature type="transmembrane region" description="Helical" evidence="1">
    <location>
        <begin position="117"/>
        <end position="136"/>
    </location>
</feature>
<keyword evidence="1" id="KW-0812">Transmembrane</keyword>
<organism evidence="3 4">
    <name type="scientific">Piscinibacter koreensis</name>
    <dbReference type="NCBI Taxonomy" id="2742824"/>
    <lineage>
        <taxon>Bacteria</taxon>
        <taxon>Pseudomonadati</taxon>
        <taxon>Pseudomonadota</taxon>
        <taxon>Betaproteobacteria</taxon>
        <taxon>Burkholderiales</taxon>
        <taxon>Sphaerotilaceae</taxon>
        <taxon>Piscinibacter</taxon>
    </lineage>
</organism>
<name>A0A7Y6TVR7_9BURK</name>
<keyword evidence="1" id="KW-0472">Membrane</keyword>
<evidence type="ECO:0000313" key="4">
    <source>
        <dbReference type="Proteomes" id="UP000529637"/>
    </source>
</evidence>
<feature type="transmembrane region" description="Helical" evidence="1">
    <location>
        <begin position="85"/>
        <end position="105"/>
    </location>
</feature>
<keyword evidence="1" id="KW-1133">Transmembrane helix</keyword>
<feature type="transmembrane region" description="Helical" evidence="1">
    <location>
        <begin position="21"/>
        <end position="42"/>
    </location>
</feature>
<dbReference type="EMBL" id="JABWMJ010000002">
    <property type="protein sequence ID" value="NUZ05283.1"/>
    <property type="molecule type" value="Genomic_DNA"/>
</dbReference>
<evidence type="ECO:0000256" key="1">
    <source>
        <dbReference type="SAM" id="Phobius"/>
    </source>
</evidence>
<dbReference type="AlphaFoldDB" id="A0A7Y6TVR7"/>
<feature type="domain" description="DUF2231" evidence="2">
    <location>
        <begin position="17"/>
        <end position="136"/>
    </location>
</feature>
<keyword evidence="4" id="KW-1185">Reference proteome</keyword>
<dbReference type="Pfam" id="PF09990">
    <property type="entry name" value="DUF2231"/>
    <property type="match status" value="1"/>
</dbReference>
<accession>A0A7Y6TVR7</accession>
<reference evidence="3 4" key="1">
    <citation type="submission" date="2020-06" db="EMBL/GenBank/DDBJ databases">
        <title>Schlegella sp. ID0723 isolated from air conditioner.</title>
        <authorList>
            <person name="Kim D.Y."/>
            <person name="Kim D.-U."/>
        </authorList>
    </citation>
    <scope>NUCLEOTIDE SEQUENCE [LARGE SCALE GENOMIC DNA]</scope>
    <source>
        <strain evidence="3 4">ID0723</strain>
    </source>
</reference>
<protein>
    <recommendedName>
        <fullName evidence="2">DUF2231 domain-containing protein</fullName>
    </recommendedName>
</protein>
<comment type="caution">
    <text evidence="3">The sequence shown here is derived from an EMBL/GenBank/DDBJ whole genome shotgun (WGS) entry which is preliminary data.</text>
</comment>
<gene>
    <name evidence="3" type="ORF">HQN59_05855</name>
</gene>
<dbReference type="RefSeq" id="WP_176067016.1">
    <property type="nucleotide sequence ID" value="NZ_JABWMJ010000002.1"/>
</dbReference>
<dbReference type="Proteomes" id="UP000529637">
    <property type="component" value="Unassembled WGS sequence"/>
</dbReference>
<evidence type="ECO:0000259" key="2">
    <source>
        <dbReference type="Pfam" id="PF09990"/>
    </source>
</evidence>
<sequence>MTTATYDVRRTHHDWVHPLRALLFAGSVPLFLGVLLSDIAYANSDQVQWKNFASWLNAGALLLSGLALLWSVIALLGAERGRRRPLLAGGLLLVGWILGLVNSFMHAKDAAATLPEGVVLAVVVFVLIAVASWLGLATDRVEVRP</sequence>
<evidence type="ECO:0000313" key="3">
    <source>
        <dbReference type="EMBL" id="NUZ05283.1"/>
    </source>
</evidence>
<proteinExistence type="predicted"/>